<dbReference type="AlphaFoldDB" id="A0A4R6UFE3"/>
<organism evidence="7 8">
    <name type="scientific">Permianibacter aggregans</name>
    <dbReference type="NCBI Taxonomy" id="1510150"/>
    <lineage>
        <taxon>Bacteria</taxon>
        <taxon>Pseudomonadati</taxon>
        <taxon>Pseudomonadota</taxon>
        <taxon>Gammaproteobacteria</taxon>
        <taxon>Pseudomonadales</taxon>
        <taxon>Pseudomonadaceae</taxon>
        <taxon>Permianibacter</taxon>
    </lineage>
</organism>
<dbReference type="GO" id="GO:0005886">
    <property type="term" value="C:plasma membrane"/>
    <property type="evidence" value="ECO:0007669"/>
    <property type="project" value="UniProtKB-SubCell"/>
</dbReference>
<sequence length="480" mass="50981">MSTASSPSSGLRLPDTLIIVFAVLLLSSLLTWVLPRGTFDVSKQAETGRTVVIANSYQASDQGEPQPARFFSGDQQPGLFNALFDGLTSGDKNGAAIGVVMFILIVGGSFGVMLQTGAVNEGIHWTTAKLKSRASLLIPVFIVLFSLGGAVFGMGEEAMAFAVFLVPLVRALGYDAITGVLITYAATQVGFASSWMNPFSVAIAQGIAEVPVLSGASFRFTMWLAFTALFTVFVVWRCRRIRQAPSNGETTVSHQFQRAHGLILLSFAAVLIWMIWGVTQQGYYLREIATQFFVLALLAGAIARFGKLPNCRLNDLADGFKQGCAQLLPAALVVGIAQGIMIVLGGVDPTQPSVVNTLLHTMAQAIGDTPSWLAAQLMLVFQSMFNFLVSSGSAQAALTMPLMAPLADLLGVTRQTAVLAFQLADGLSNLIYPTSAALMGTLAVANVPFVQWLKAMWKLQVLLAVASMIAVAIASLIGFS</sequence>
<feature type="transmembrane region" description="Helical" evidence="6">
    <location>
        <begin position="461"/>
        <end position="479"/>
    </location>
</feature>
<keyword evidence="8" id="KW-1185">Reference proteome</keyword>
<keyword evidence="4 6" id="KW-1133">Transmembrane helix</keyword>
<feature type="transmembrane region" description="Helical" evidence="6">
    <location>
        <begin position="327"/>
        <end position="347"/>
    </location>
</feature>
<comment type="caution">
    <text evidence="7">The sequence shown here is derived from an EMBL/GenBank/DDBJ whole genome shotgun (WGS) entry which is preliminary data.</text>
</comment>
<feature type="transmembrane region" description="Helical" evidence="6">
    <location>
        <begin position="16"/>
        <end position="34"/>
    </location>
</feature>
<keyword evidence="5 6" id="KW-0472">Membrane</keyword>
<evidence type="ECO:0000313" key="7">
    <source>
        <dbReference type="EMBL" id="TDQ45458.1"/>
    </source>
</evidence>
<feature type="transmembrane region" description="Helical" evidence="6">
    <location>
        <begin position="161"/>
        <end position="186"/>
    </location>
</feature>
<dbReference type="OrthoDB" id="255482at2"/>
<feature type="transmembrane region" description="Helical" evidence="6">
    <location>
        <begin position="430"/>
        <end position="449"/>
    </location>
</feature>
<evidence type="ECO:0000256" key="1">
    <source>
        <dbReference type="ARBA" id="ARBA00004651"/>
    </source>
</evidence>
<feature type="transmembrane region" description="Helical" evidence="6">
    <location>
        <begin position="288"/>
        <end position="306"/>
    </location>
</feature>
<dbReference type="PANTHER" id="PTHR43652">
    <property type="entry name" value="BASIC AMINO ACID ANTIPORTER YFCC-RELATED"/>
    <property type="match status" value="1"/>
</dbReference>
<evidence type="ECO:0000256" key="6">
    <source>
        <dbReference type="SAM" id="Phobius"/>
    </source>
</evidence>
<reference evidence="7 8" key="1">
    <citation type="submission" date="2019-03" db="EMBL/GenBank/DDBJ databases">
        <title>Genomic Encyclopedia of Type Strains, Phase IV (KMG-IV): sequencing the most valuable type-strain genomes for metagenomic binning, comparative biology and taxonomic classification.</title>
        <authorList>
            <person name="Goeker M."/>
        </authorList>
    </citation>
    <scope>NUCLEOTIDE SEQUENCE [LARGE SCALE GENOMIC DNA]</scope>
    <source>
        <strain evidence="7 8">DSM 103792</strain>
    </source>
</reference>
<dbReference type="InterPro" id="IPR018385">
    <property type="entry name" value="C4_dicarb_anaerob_car-like"/>
</dbReference>
<name>A0A4R6UFE3_9GAMM</name>
<keyword evidence="2" id="KW-1003">Cell membrane</keyword>
<comment type="subcellular location">
    <subcellularLocation>
        <location evidence="1">Cell membrane</location>
        <topology evidence="1">Multi-pass membrane protein</topology>
    </subcellularLocation>
</comment>
<gene>
    <name evidence="7" type="ORF">EV696_12035</name>
</gene>
<dbReference type="InterPro" id="IPR051679">
    <property type="entry name" value="DASS-Related_Transporters"/>
</dbReference>
<proteinExistence type="predicted"/>
<protein>
    <submittedName>
        <fullName evidence="7">Putative ion transporter superfamily protein YfcC</fullName>
    </submittedName>
</protein>
<keyword evidence="3 6" id="KW-0812">Transmembrane</keyword>
<evidence type="ECO:0000256" key="5">
    <source>
        <dbReference type="ARBA" id="ARBA00023136"/>
    </source>
</evidence>
<evidence type="ECO:0000313" key="8">
    <source>
        <dbReference type="Proteomes" id="UP000295375"/>
    </source>
</evidence>
<evidence type="ECO:0000256" key="4">
    <source>
        <dbReference type="ARBA" id="ARBA00022989"/>
    </source>
</evidence>
<feature type="transmembrane region" description="Helical" evidence="6">
    <location>
        <begin position="220"/>
        <end position="238"/>
    </location>
</feature>
<feature type="transmembrane region" description="Helical" evidence="6">
    <location>
        <begin position="259"/>
        <end position="276"/>
    </location>
</feature>
<dbReference type="NCBIfam" id="NF008611">
    <property type="entry name" value="PRK11588.1"/>
    <property type="match status" value="1"/>
</dbReference>
<dbReference type="Proteomes" id="UP000295375">
    <property type="component" value="Unassembled WGS sequence"/>
</dbReference>
<dbReference type="Pfam" id="PF03606">
    <property type="entry name" value="DcuC"/>
    <property type="match status" value="1"/>
</dbReference>
<dbReference type="PANTHER" id="PTHR43652:SF2">
    <property type="entry name" value="BASIC AMINO ACID ANTIPORTER YFCC-RELATED"/>
    <property type="match status" value="1"/>
</dbReference>
<feature type="transmembrane region" description="Helical" evidence="6">
    <location>
        <begin position="94"/>
        <end position="114"/>
    </location>
</feature>
<dbReference type="RefSeq" id="WP_133592750.1">
    <property type="nucleotide sequence ID" value="NZ_CP037953.1"/>
</dbReference>
<accession>A0A4R6UFE3</accession>
<evidence type="ECO:0000256" key="3">
    <source>
        <dbReference type="ARBA" id="ARBA00022692"/>
    </source>
</evidence>
<dbReference type="EMBL" id="SNYM01000020">
    <property type="protein sequence ID" value="TDQ45458.1"/>
    <property type="molecule type" value="Genomic_DNA"/>
</dbReference>
<evidence type="ECO:0000256" key="2">
    <source>
        <dbReference type="ARBA" id="ARBA00022475"/>
    </source>
</evidence>
<feature type="transmembrane region" description="Helical" evidence="6">
    <location>
        <begin position="134"/>
        <end position="154"/>
    </location>
</feature>